<evidence type="ECO:0000313" key="3">
    <source>
        <dbReference type="Proteomes" id="UP001286313"/>
    </source>
</evidence>
<dbReference type="EMBL" id="JAWQEG010000324">
    <property type="protein sequence ID" value="KAK3891617.1"/>
    <property type="molecule type" value="Genomic_DNA"/>
</dbReference>
<organism evidence="2 3">
    <name type="scientific">Petrolisthes cinctipes</name>
    <name type="common">Flat porcelain crab</name>
    <dbReference type="NCBI Taxonomy" id="88211"/>
    <lineage>
        <taxon>Eukaryota</taxon>
        <taxon>Metazoa</taxon>
        <taxon>Ecdysozoa</taxon>
        <taxon>Arthropoda</taxon>
        <taxon>Crustacea</taxon>
        <taxon>Multicrustacea</taxon>
        <taxon>Malacostraca</taxon>
        <taxon>Eumalacostraca</taxon>
        <taxon>Eucarida</taxon>
        <taxon>Decapoda</taxon>
        <taxon>Pleocyemata</taxon>
        <taxon>Anomura</taxon>
        <taxon>Galatheoidea</taxon>
        <taxon>Porcellanidae</taxon>
        <taxon>Petrolisthes</taxon>
    </lineage>
</organism>
<keyword evidence="3" id="KW-1185">Reference proteome</keyword>
<dbReference type="AlphaFoldDB" id="A0AAE1GGY8"/>
<feature type="region of interest" description="Disordered" evidence="1">
    <location>
        <begin position="1"/>
        <end position="33"/>
    </location>
</feature>
<name>A0AAE1GGY8_PETCI</name>
<gene>
    <name evidence="2" type="ORF">Pcinc_004505</name>
</gene>
<accession>A0AAE1GGY8</accession>
<comment type="caution">
    <text evidence="2">The sequence shown here is derived from an EMBL/GenBank/DDBJ whole genome shotgun (WGS) entry which is preliminary data.</text>
</comment>
<protein>
    <submittedName>
        <fullName evidence="2">Uncharacterized protein</fullName>
    </submittedName>
</protein>
<sequence>MKNLRAAHQSRSTNFQVRPYHQRPSESMTEPTWTLEDRQTATAIRPGNILCFLSWLASYSLELPRGRGLALSSPY</sequence>
<evidence type="ECO:0000313" key="2">
    <source>
        <dbReference type="EMBL" id="KAK3891617.1"/>
    </source>
</evidence>
<evidence type="ECO:0000256" key="1">
    <source>
        <dbReference type="SAM" id="MobiDB-lite"/>
    </source>
</evidence>
<dbReference type="Proteomes" id="UP001286313">
    <property type="component" value="Unassembled WGS sequence"/>
</dbReference>
<proteinExistence type="predicted"/>
<reference evidence="2" key="1">
    <citation type="submission" date="2023-10" db="EMBL/GenBank/DDBJ databases">
        <title>Genome assemblies of two species of porcelain crab, Petrolisthes cinctipes and Petrolisthes manimaculis (Anomura: Porcellanidae).</title>
        <authorList>
            <person name="Angst P."/>
        </authorList>
    </citation>
    <scope>NUCLEOTIDE SEQUENCE</scope>
    <source>
        <strain evidence="2">PB745_01</strain>
        <tissue evidence="2">Gill</tissue>
    </source>
</reference>